<dbReference type="EMBL" id="CM023478">
    <property type="protein sequence ID" value="KAH7933619.1"/>
    <property type="molecule type" value="Genomic_DNA"/>
</dbReference>
<organism evidence="1 2">
    <name type="scientific">Dermacentor silvarum</name>
    <name type="common">Tick</name>
    <dbReference type="NCBI Taxonomy" id="543639"/>
    <lineage>
        <taxon>Eukaryota</taxon>
        <taxon>Metazoa</taxon>
        <taxon>Ecdysozoa</taxon>
        <taxon>Arthropoda</taxon>
        <taxon>Chelicerata</taxon>
        <taxon>Arachnida</taxon>
        <taxon>Acari</taxon>
        <taxon>Parasitiformes</taxon>
        <taxon>Ixodida</taxon>
        <taxon>Ixodoidea</taxon>
        <taxon>Ixodidae</taxon>
        <taxon>Rhipicephalinae</taxon>
        <taxon>Dermacentor</taxon>
    </lineage>
</organism>
<proteinExistence type="predicted"/>
<name>A0ACB8C454_DERSI</name>
<sequence>MTLESPPSPAVFRTATKGDRAHVMNSYRMIRSTSSAHHHNHQHCKASDVLRFARRTPYHQPAISSGYSQAVARRNERERNRVRLVNMGFAALRQHVPNFTQNKKMSKVDTLRSAVDYIKALQELLDRGAGQQRHGGSERDTEDDDADETSYEANHEQRQRHVVTSFEDTDGYYDFSHIGEDNAPSPADVAPSTVSESSASALDCYGADDAELMDFCQPWLV</sequence>
<comment type="caution">
    <text evidence="1">The sequence shown here is derived from an EMBL/GenBank/DDBJ whole genome shotgun (WGS) entry which is preliminary data.</text>
</comment>
<protein>
    <submittedName>
        <fullName evidence="1">Uncharacterized protein</fullName>
    </submittedName>
</protein>
<dbReference type="Proteomes" id="UP000821865">
    <property type="component" value="Chromosome 9"/>
</dbReference>
<gene>
    <name evidence="1" type="ORF">HPB49_014378</name>
</gene>
<reference evidence="1" key="1">
    <citation type="submission" date="2020-05" db="EMBL/GenBank/DDBJ databases">
        <title>Large-scale comparative analyses of tick genomes elucidate their genetic diversity and vector capacities.</title>
        <authorList>
            <person name="Jia N."/>
            <person name="Wang J."/>
            <person name="Shi W."/>
            <person name="Du L."/>
            <person name="Sun Y."/>
            <person name="Zhan W."/>
            <person name="Jiang J."/>
            <person name="Wang Q."/>
            <person name="Zhang B."/>
            <person name="Ji P."/>
            <person name="Sakyi L.B."/>
            <person name="Cui X."/>
            <person name="Yuan T."/>
            <person name="Jiang B."/>
            <person name="Yang W."/>
            <person name="Lam T.T.-Y."/>
            <person name="Chang Q."/>
            <person name="Ding S."/>
            <person name="Wang X."/>
            <person name="Zhu J."/>
            <person name="Ruan X."/>
            <person name="Zhao L."/>
            <person name="Wei J."/>
            <person name="Que T."/>
            <person name="Du C."/>
            <person name="Cheng J."/>
            <person name="Dai P."/>
            <person name="Han X."/>
            <person name="Huang E."/>
            <person name="Gao Y."/>
            <person name="Liu J."/>
            <person name="Shao H."/>
            <person name="Ye R."/>
            <person name="Li L."/>
            <person name="Wei W."/>
            <person name="Wang X."/>
            <person name="Wang C."/>
            <person name="Yang T."/>
            <person name="Huo Q."/>
            <person name="Li W."/>
            <person name="Guo W."/>
            <person name="Chen H."/>
            <person name="Zhou L."/>
            <person name="Ni X."/>
            <person name="Tian J."/>
            <person name="Zhou Y."/>
            <person name="Sheng Y."/>
            <person name="Liu T."/>
            <person name="Pan Y."/>
            <person name="Xia L."/>
            <person name="Li J."/>
            <person name="Zhao F."/>
            <person name="Cao W."/>
        </authorList>
    </citation>
    <scope>NUCLEOTIDE SEQUENCE</scope>
    <source>
        <strain evidence="1">Dsil-2018</strain>
    </source>
</reference>
<evidence type="ECO:0000313" key="1">
    <source>
        <dbReference type="EMBL" id="KAH7933619.1"/>
    </source>
</evidence>
<keyword evidence="2" id="KW-1185">Reference proteome</keyword>
<evidence type="ECO:0000313" key="2">
    <source>
        <dbReference type="Proteomes" id="UP000821865"/>
    </source>
</evidence>
<accession>A0ACB8C454</accession>